<name>A0A9J6CTX3_RHIMP</name>
<dbReference type="EMBL" id="JABSTU010006861">
    <property type="protein sequence ID" value="KAH7931823.1"/>
    <property type="molecule type" value="Genomic_DNA"/>
</dbReference>
<proteinExistence type="predicted"/>
<reference evidence="1" key="2">
    <citation type="submission" date="2021-09" db="EMBL/GenBank/DDBJ databases">
        <authorList>
            <person name="Jia N."/>
            <person name="Wang J."/>
            <person name="Shi W."/>
            <person name="Du L."/>
            <person name="Sun Y."/>
            <person name="Zhan W."/>
            <person name="Jiang J."/>
            <person name="Wang Q."/>
            <person name="Zhang B."/>
            <person name="Ji P."/>
            <person name="Sakyi L.B."/>
            <person name="Cui X."/>
            <person name="Yuan T."/>
            <person name="Jiang B."/>
            <person name="Yang W."/>
            <person name="Lam T.T.-Y."/>
            <person name="Chang Q."/>
            <person name="Ding S."/>
            <person name="Wang X."/>
            <person name="Zhu J."/>
            <person name="Ruan X."/>
            <person name="Zhao L."/>
            <person name="Wei J."/>
            <person name="Que T."/>
            <person name="Du C."/>
            <person name="Cheng J."/>
            <person name="Dai P."/>
            <person name="Han X."/>
            <person name="Huang E."/>
            <person name="Gao Y."/>
            <person name="Liu J."/>
            <person name="Shao H."/>
            <person name="Ye R."/>
            <person name="Li L."/>
            <person name="Wei W."/>
            <person name="Wang X."/>
            <person name="Wang C."/>
            <person name="Huo Q."/>
            <person name="Li W."/>
            <person name="Guo W."/>
            <person name="Chen H."/>
            <person name="Chen S."/>
            <person name="Zhou L."/>
            <person name="Zhou L."/>
            <person name="Ni X."/>
            <person name="Tian J."/>
            <person name="Zhou Y."/>
            <person name="Sheng Y."/>
            <person name="Liu T."/>
            <person name="Pan Y."/>
            <person name="Xia L."/>
            <person name="Li J."/>
            <person name="Zhao F."/>
            <person name="Cao W."/>
        </authorList>
    </citation>
    <scope>NUCLEOTIDE SEQUENCE</scope>
    <source>
        <strain evidence="1">Rmic-2018</strain>
        <tissue evidence="1">Larvae</tissue>
    </source>
</reference>
<accession>A0A9J6CTX3</accession>
<dbReference type="Proteomes" id="UP000821866">
    <property type="component" value="Unassembled WGS sequence"/>
</dbReference>
<evidence type="ECO:0000313" key="2">
    <source>
        <dbReference type="Proteomes" id="UP000821866"/>
    </source>
</evidence>
<comment type="caution">
    <text evidence="1">The sequence shown here is derived from an EMBL/GenBank/DDBJ whole genome shotgun (WGS) entry which is preliminary data.</text>
</comment>
<keyword evidence="2" id="KW-1185">Reference proteome</keyword>
<evidence type="ECO:0000313" key="1">
    <source>
        <dbReference type="EMBL" id="KAH7931823.1"/>
    </source>
</evidence>
<reference evidence="1" key="1">
    <citation type="journal article" date="2020" name="Cell">
        <title>Large-Scale Comparative Analyses of Tick Genomes Elucidate Their Genetic Diversity and Vector Capacities.</title>
        <authorList>
            <consortium name="Tick Genome and Microbiome Consortium (TIGMIC)"/>
            <person name="Jia N."/>
            <person name="Wang J."/>
            <person name="Shi W."/>
            <person name="Du L."/>
            <person name="Sun Y."/>
            <person name="Zhan W."/>
            <person name="Jiang J.F."/>
            <person name="Wang Q."/>
            <person name="Zhang B."/>
            <person name="Ji P."/>
            <person name="Bell-Sakyi L."/>
            <person name="Cui X.M."/>
            <person name="Yuan T.T."/>
            <person name="Jiang B.G."/>
            <person name="Yang W.F."/>
            <person name="Lam T.T."/>
            <person name="Chang Q.C."/>
            <person name="Ding S.J."/>
            <person name="Wang X.J."/>
            <person name="Zhu J.G."/>
            <person name="Ruan X.D."/>
            <person name="Zhao L."/>
            <person name="Wei J.T."/>
            <person name="Ye R.Z."/>
            <person name="Que T.C."/>
            <person name="Du C.H."/>
            <person name="Zhou Y.H."/>
            <person name="Cheng J.X."/>
            <person name="Dai P.F."/>
            <person name="Guo W.B."/>
            <person name="Han X.H."/>
            <person name="Huang E.J."/>
            <person name="Li L.F."/>
            <person name="Wei W."/>
            <person name="Gao Y.C."/>
            <person name="Liu J.Z."/>
            <person name="Shao H.Z."/>
            <person name="Wang X."/>
            <person name="Wang C.C."/>
            <person name="Yang T.C."/>
            <person name="Huo Q.B."/>
            <person name="Li W."/>
            <person name="Chen H.Y."/>
            <person name="Chen S.E."/>
            <person name="Zhou L.G."/>
            <person name="Ni X.B."/>
            <person name="Tian J.H."/>
            <person name="Sheng Y."/>
            <person name="Liu T."/>
            <person name="Pan Y.S."/>
            <person name="Xia L.Y."/>
            <person name="Li J."/>
            <person name="Zhao F."/>
            <person name="Cao W.C."/>
        </authorList>
    </citation>
    <scope>NUCLEOTIDE SEQUENCE</scope>
    <source>
        <strain evidence="1">Rmic-2018</strain>
    </source>
</reference>
<gene>
    <name evidence="1" type="ORF">HPB51_029671</name>
</gene>
<organism evidence="1 2">
    <name type="scientific">Rhipicephalus microplus</name>
    <name type="common">Cattle tick</name>
    <name type="synonym">Boophilus microplus</name>
    <dbReference type="NCBI Taxonomy" id="6941"/>
    <lineage>
        <taxon>Eukaryota</taxon>
        <taxon>Metazoa</taxon>
        <taxon>Ecdysozoa</taxon>
        <taxon>Arthropoda</taxon>
        <taxon>Chelicerata</taxon>
        <taxon>Arachnida</taxon>
        <taxon>Acari</taxon>
        <taxon>Parasitiformes</taxon>
        <taxon>Ixodida</taxon>
        <taxon>Ixodoidea</taxon>
        <taxon>Ixodidae</taxon>
        <taxon>Rhipicephalinae</taxon>
        <taxon>Rhipicephalus</taxon>
        <taxon>Boophilus</taxon>
    </lineage>
</organism>
<dbReference type="AlphaFoldDB" id="A0A9J6CTX3"/>
<sequence>MRVEVGGCEILLDEFTRLRGGKTAGERFRLKGADKPSLNPVLRIPANEANEDVVCLNVQQNIVVVSTSKIEYADRYAAVGTIDIRGMAHKISTDEATPRGTVKVVIRGISLEDTAQEISDNVVHKHNPMALQAN</sequence>
<protein>
    <submittedName>
        <fullName evidence="1">Uncharacterized protein</fullName>
    </submittedName>
</protein>